<evidence type="ECO:0000256" key="1">
    <source>
        <dbReference type="ARBA" id="ARBA00004123"/>
    </source>
</evidence>
<evidence type="ECO:0000313" key="8">
    <source>
        <dbReference type="Proteomes" id="UP001530315"/>
    </source>
</evidence>
<keyword evidence="2" id="KW-0507">mRNA processing</keyword>
<protein>
    <recommendedName>
        <fullName evidence="6">SDE2/SF3A3 SAP domain-containing protein</fullName>
    </recommendedName>
</protein>
<dbReference type="EMBL" id="JALLAZ020000114">
    <property type="protein sequence ID" value="KAL3803422.1"/>
    <property type="molecule type" value="Genomic_DNA"/>
</dbReference>
<dbReference type="PANTHER" id="PTHR12786">
    <property type="entry name" value="SPLICING FACTOR SF3A-RELATED"/>
    <property type="match status" value="1"/>
</dbReference>
<dbReference type="GO" id="GO:0005634">
    <property type="term" value="C:nucleus"/>
    <property type="evidence" value="ECO:0007669"/>
    <property type="project" value="UniProtKB-SubCell"/>
</dbReference>
<proteinExistence type="predicted"/>
<comment type="caution">
    <text evidence="7">The sequence shown here is derived from an EMBL/GenBank/DDBJ whole genome shotgun (WGS) entry which is preliminary data.</text>
</comment>
<keyword evidence="4" id="KW-0539">Nucleus</keyword>
<dbReference type="GO" id="GO:0006397">
    <property type="term" value="P:mRNA processing"/>
    <property type="evidence" value="ECO:0007669"/>
    <property type="project" value="UniProtKB-KW"/>
</dbReference>
<dbReference type="InterPro" id="IPR051421">
    <property type="entry name" value="RNA_Proc_DNA_Dmg_Regulator"/>
</dbReference>
<dbReference type="InterPro" id="IPR043136">
    <property type="entry name" value="B30.2/SPRY_sf"/>
</dbReference>
<organism evidence="7 8">
    <name type="scientific">Stephanodiscus triporus</name>
    <dbReference type="NCBI Taxonomy" id="2934178"/>
    <lineage>
        <taxon>Eukaryota</taxon>
        <taxon>Sar</taxon>
        <taxon>Stramenopiles</taxon>
        <taxon>Ochrophyta</taxon>
        <taxon>Bacillariophyta</taxon>
        <taxon>Coscinodiscophyceae</taxon>
        <taxon>Thalassiosirophycidae</taxon>
        <taxon>Stephanodiscales</taxon>
        <taxon>Stephanodiscaceae</taxon>
        <taxon>Stephanodiscus</taxon>
    </lineage>
</organism>
<dbReference type="Pfam" id="PF13297">
    <property type="entry name" value="SDE2_2C"/>
    <property type="match status" value="1"/>
</dbReference>
<dbReference type="AlphaFoldDB" id="A0ABD3QTG3"/>
<evidence type="ECO:0000259" key="6">
    <source>
        <dbReference type="Pfam" id="PF13297"/>
    </source>
</evidence>
<feature type="region of interest" description="Disordered" evidence="5">
    <location>
        <begin position="342"/>
        <end position="382"/>
    </location>
</feature>
<keyword evidence="3" id="KW-0508">mRNA splicing</keyword>
<evidence type="ECO:0000256" key="3">
    <source>
        <dbReference type="ARBA" id="ARBA00023187"/>
    </source>
</evidence>
<dbReference type="Gene3D" id="2.60.120.920">
    <property type="match status" value="1"/>
</dbReference>
<sequence>MKGRRIVERQLENEARGWKAREDRAIYERERRRTERERAVTDYVRRGEEEGSRRIIVAGESAKEGMLAHYRKRRERARGDCADAGGTTTAVVANDDKRSAPSADGEAAAGAHYLMTLSGEMSAFDLPLDDGDDAAATTTKLRIVSQSDFATAVVLLSLDKTRDMRGRGAYVEYTLRTAGLAQIGWARVGVEGEASGGGGDYDGGAFLPNSDTGDDVGDDCASYGYDGSRGLVFHGGEELAYGSESPRGGEASVEWRPGTFWAPEEEENAGNGTVKIGYSMIGKDLGRAFAVSNADGAFRFYPAISLNLNEVVDVNIGPDFAYFDPRGGCASVYELVGNKADVTGDGAGDGNDEEGDSSKQTYDEKDPPTKRPRDESLKGQSAANEIKDAAKEGKDVKPSKPIANFNSFDLNKCCSVDELKVLGPERLKDIMLSMGVKCGGTLDERATRLFSLKGLRRDEYPKKVRGKKFIP</sequence>
<evidence type="ECO:0000256" key="2">
    <source>
        <dbReference type="ARBA" id="ARBA00022664"/>
    </source>
</evidence>
<gene>
    <name evidence="7" type="ORF">ACHAW5_001920</name>
</gene>
<feature type="domain" description="SDE2/SF3A3 SAP" evidence="6">
    <location>
        <begin position="394"/>
        <end position="464"/>
    </location>
</feature>
<dbReference type="GO" id="GO:0008380">
    <property type="term" value="P:RNA splicing"/>
    <property type="evidence" value="ECO:0007669"/>
    <property type="project" value="UniProtKB-KW"/>
</dbReference>
<accession>A0ABD3QTG3</accession>
<reference evidence="7 8" key="1">
    <citation type="submission" date="2024-10" db="EMBL/GenBank/DDBJ databases">
        <title>Updated reference genomes for cyclostephanoid diatoms.</title>
        <authorList>
            <person name="Roberts W.R."/>
            <person name="Alverson A.J."/>
        </authorList>
    </citation>
    <scope>NUCLEOTIDE SEQUENCE [LARGE SCALE GENOMIC DNA]</scope>
    <source>
        <strain evidence="7 8">AJA276-08</strain>
    </source>
</reference>
<evidence type="ECO:0000256" key="5">
    <source>
        <dbReference type="SAM" id="MobiDB-lite"/>
    </source>
</evidence>
<evidence type="ECO:0000313" key="7">
    <source>
        <dbReference type="EMBL" id="KAL3803422.1"/>
    </source>
</evidence>
<feature type="compositionally biased region" description="Basic and acidic residues" evidence="5">
    <location>
        <begin position="361"/>
        <end position="377"/>
    </location>
</feature>
<dbReference type="PANTHER" id="PTHR12786:SF1">
    <property type="entry name" value="SPLICING REGULATOR SDE2"/>
    <property type="match status" value="1"/>
</dbReference>
<evidence type="ECO:0000256" key="4">
    <source>
        <dbReference type="ARBA" id="ARBA00023242"/>
    </source>
</evidence>
<dbReference type="InterPro" id="IPR025086">
    <property type="entry name" value="SDE2/SF3A3_SAP"/>
</dbReference>
<keyword evidence="8" id="KW-1185">Reference proteome</keyword>
<name>A0ABD3QTG3_9STRA</name>
<dbReference type="Proteomes" id="UP001530315">
    <property type="component" value="Unassembled WGS sequence"/>
</dbReference>
<comment type="subcellular location">
    <subcellularLocation>
        <location evidence="1">Nucleus</location>
    </subcellularLocation>
</comment>